<evidence type="ECO:0000259" key="5">
    <source>
        <dbReference type="PROSITE" id="PS51898"/>
    </source>
</evidence>
<dbReference type="CDD" id="cd00796">
    <property type="entry name" value="INT_Rci_Hp1_C"/>
    <property type="match status" value="1"/>
</dbReference>
<accession>A0A4U8Z5W3</accession>
<feature type="domain" description="Tyr recombinase" evidence="5">
    <location>
        <begin position="109"/>
        <end position="302"/>
    </location>
</feature>
<protein>
    <submittedName>
        <fullName evidence="6">Integrase</fullName>
    </submittedName>
</protein>
<dbReference type="InterPro" id="IPR013762">
    <property type="entry name" value="Integrase-like_cat_sf"/>
</dbReference>
<dbReference type="Proteomes" id="UP000294360">
    <property type="component" value="Chromosome"/>
</dbReference>
<dbReference type="KEGG" id="mtun:MTUNDRAET4_4058"/>
<dbReference type="Gene3D" id="1.10.150.130">
    <property type="match status" value="1"/>
</dbReference>
<dbReference type="SUPFAM" id="SSF56349">
    <property type="entry name" value="DNA breaking-rejoining enzymes"/>
    <property type="match status" value="1"/>
</dbReference>
<comment type="similarity">
    <text evidence="1">Belongs to the 'phage' integrase family.</text>
</comment>
<proteinExistence type="inferred from homology"/>
<dbReference type="InterPro" id="IPR002104">
    <property type="entry name" value="Integrase_catalytic"/>
</dbReference>
<evidence type="ECO:0000256" key="1">
    <source>
        <dbReference type="ARBA" id="ARBA00008857"/>
    </source>
</evidence>
<dbReference type="GO" id="GO:0015074">
    <property type="term" value="P:DNA integration"/>
    <property type="evidence" value="ECO:0007669"/>
    <property type="project" value="UniProtKB-KW"/>
</dbReference>
<dbReference type="InterPro" id="IPR010998">
    <property type="entry name" value="Integrase_recombinase_N"/>
</dbReference>
<keyword evidence="4" id="KW-0233">DNA recombination</keyword>
<dbReference type="Gene3D" id="1.10.443.10">
    <property type="entry name" value="Intergrase catalytic core"/>
    <property type="match status" value="1"/>
</dbReference>
<dbReference type="OrthoDB" id="7615137at2"/>
<keyword evidence="2" id="KW-0229">DNA integration</keyword>
<dbReference type="GO" id="GO:0006310">
    <property type="term" value="P:DNA recombination"/>
    <property type="evidence" value="ECO:0007669"/>
    <property type="project" value="UniProtKB-KW"/>
</dbReference>
<dbReference type="AlphaFoldDB" id="A0A4U8Z5W3"/>
<dbReference type="GO" id="GO:0003677">
    <property type="term" value="F:DNA binding"/>
    <property type="evidence" value="ECO:0007669"/>
    <property type="project" value="UniProtKB-KW"/>
</dbReference>
<name>A0A4U8Z5W3_METTU</name>
<evidence type="ECO:0000256" key="2">
    <source>
        <dbReference type="ARBA" id="ARBA00022908"/>
    </source>
</evidence>
<sequence length="326" mass="35225">MQSPHKKPSGIAQDRRNLENHVIPLVGKLRVKSIERTDVARVMREVAHDTTAKDEKTKRQGRRIVRGGEIVANRVQALLSKMFALAEDWKLRPEGSNPCRGVRRYAEHKVERFLSNDELARLGAALSAAELGYDLAKASSTKMGGRHKVAASSATSIAALRLLLLTGCRVGEILALRWQHVDLERRLLLLPDSKTGAKSVFLSQPAIDLLLSLTRQPGSEDVFRGERSGKPIVSLRKPWERICTSAAIKNVRLHDLRHSYASVGAAGGLSLPVIGALLGHAQPSTTARYAHLAASPLHHAADAIGTQILAAMSGRGKSSPSGNAGT</sequence>
<dbReference type="InterPro" id="IPR011010">
    <property type="entry name" value="DNA_brk_join_enz"/>
</dbReference>
<dbReference type="InterPro" id="IPR050090">
    <property type="entry name" value="Tyrosine_recombinase_XerCD"/>
</dbReference>
<reference evidence="6 7" key="1">
    <citation type="submission" date="2019-03" db="EMBL/GenBank/DDBJ databases">
        <authorList>
            <person name="Kox A.R. M."/>
        </authorList>
    </citation>
    <scope>NUCLEOTIDE SEQUENCE [LARGE SCALE GENOMIC DNA]</scope>
    <source>
        <strain evidence="6">MTUNDRAET4 annotated genome</strain>
    </source>
</reference>
<evidence type="ECO:0000256" key="3">
    <source>
        <dbReference type="ARBA" id="ARBA00023125"/>
    </source>
</evidence>
<organism evidence="6 7">
    <name type="scientific">Methylocella tundrae</name>
    <dbReference type="NCBI Taxonomy" id="227605"/>
    <lineage>
        <taxon>Bacteria</taxon>
        <taxon>Pseudomonadati</taxon>
        <taxon>Pseudomonadota</taxon>
        <taxon>Alphaproteobacteria</taxon>
        <taxon>Hyphomicrobiales</taxon>
        <taxon>Beijerinckiaceae</taxon>
        <taxon>Methylocella</taxon>
    </lineage>
</organism>
<dbReference type="EMBL" id="LR536450">
    <property type="protein sequence ID" value="VFU10939.1"/>
    <property type="molecule type" value="Genomic_DNA"/>
</dbReference>
<dbReference type="PROSITE" id="PS51898">
    <property type="entry name" value="TYR_RECOMBINASE"/>
    <property type="match status" value="1"/>
</dbReference>
<gene>
    <name evidence="6" type="ORF">MTUNDRAET4_4058</name>
</gene>
<keyword evidence="3" id="KW-0238">DNA-binding</keyword>
<evidence type="ECO:0000313" key="7">
    <source>
        <dbReference type="Proteomes" id="UP000294360"/>
    </source>
</evidence>
<dbReference type="PANTHER" id="PTHR30349:SF64">
    <property type="entry name" value="PROPHAGE INTEGRASE INTD-RELATED"/>
    <property type="match status" value="1"/>
</dbReference>
<dbReference type="PANTHER" id="PTHR30349">
    <property type="entry name" value="PHAGE INTEGRASE-RELATED"/>
    <property type="match status" value="1"/>
</dbReference>
<evidence type="ECO:0000256" key="4">
    <source>
        <dbReference type="ARBA" id="ARBA00023172"/>
    </source>
</evidence>
<dbReference type="Pfam" id="PF00589">
    <property type="entry name" value="Phage_integrase"/>
    <property type="match status" value="1"/>
</dbReference>
<evidence type="ECO:0000313" key="6">
    <source>
        <dbReference type="EMBL" id="VFU10939.1"/>
    </source>
</evidence>